<dbReference type="Pfam" id="PF00005">
    <property type="entry name" value="ABC_tran"/>
    <property type="match status" value="1"/>
</dbReference>
<dbReference type="RefSeq" id="WP_057872645.1">
    <property type="nucleotide sequence ID" value="NZ_AZGB01000027.1"/>
</dbReference>
<evidence type="ECO:0000256" key="1">
    <source>
        <dbReference type="ARBA" id="ARBA00022448"/>
    </source>
</evidence>
<keyword evidence="1" id="KW-0813">Transport</keyword>
<dbReference type="Pfam" id="PF13732">
    <property type="entry name" value="DrrA1-3_C"/>
    <property type="match status" value="1"/>
</dbReference>
<dbReference type="InterPro" id="IPR025302">
    <property type="entry name" value="DrrA1/2-like_C"/>
</dbReference>
<dbReference type="SUPFAM" id="SSF52540">
    <property type="entry name" value="P-loop containing nucleoside triphosphate hydrolases"/>
    <property type="match status" value="1"/>
</dbReference>
<evidence type="ECO:0000313" key="6">
    <source>
        <dbReference type="Proteomes" id="UP000051451"/>
    </source>
</evidence>
<protein>
    <submittedName>
        <fullName evidence="5">Fe(3+)-transporting ATPase</fullName>
    </submittedName>
</protein>
<comment type="caution">
    <text evidence="5">The sequence shown here is derived from an EMBL/GenBank/DDBJ whole genome shotgun (WGS) entry which is preliminary data.</text>
</comment>
<accession>A0A0R1VH34</accession>
<dbReference type="SMART" id="SM00382">
    <property type="entry name" value="AAA"/>
    <property type="match status" value="1"/>
</dbReference>
<feature type="domain" description="ABC transporter" evidence="4">
    <location>
        <begin position="2"/>
        <end position="228"/>
    </location>
</feature>
<dbReference type="AlphaFoldDB" id="A0A0R1VH34"/>
<dbReference type="EMBL" id="AZGB01000027">
    <property type="protein sequence ID" value="KRM04605.1"/>
    <property type="molecule type" value="Genomic_DNA"/>
</dbReference>
<dbReference type="GeneID" id="98319951"/>
<keyword evidence="2" id="KW-0547">Nucleotide-binding</keyword>
<evidence type="ECO:0000259" key="4">
    <source>
        <dbReference type="PROSITE" id="PS50893"/>
    </source>
</evidence>
<dbReference type="GO" id="GO:0016887">
    <property type="term" value="F:ATP hydrolysis activity"/>
    <property type="evidence" value="ECO:0007669"/>
    <property type="project" value="InterPro"/>
</dbReference>
<dbReference type="InterPro" id="IPR003593">
    <property type="entry name" value="AAA+_ATPase"/>
</dbReference>
<dbReference type="PATRIC" id="fig|1423750.3.peg.2338"/>
<keyword evidence="3" id="KW-0067">ATP-binding</keyword>
<gene>
    <name evidence="5" type="ORF">FC89_GL002296</name>
</gene>
<dbReference type="PANTHER" id="PTHR42939:SF1">
    <property type="entry name" value="ABC TRANSPORTER ATP-BINDING PROTEIN ALBC-RELATED"/>
    <property type="match status" value="1"/>
</dbReference>
<name>A0A0R1VH34_9LACO</name>
<organism evidence="5 6">
    <name type="scientific">Liquorilactobacillus ghanensis DSM 18630</name>
    <dbReference type="NCBI Taxonomy" id="1423750"/>
    <lineage>
        <taxon>Bacteria</taxon>
        <taxon>Bacillati</taxon>
        <taxon>Bacillota</taxon>
        <taxon>Bacilli</taxon>
        <taxon>Lactobacillales</taxon>
        <taxon>Lactobacillaceae</taxon>
        <taxon>Liquorilactobacillus</taxon>
    </lineage>
</organism>
<dbReference type="Gene3D" id="3.40.50.300">
    <property type="entry name" value="P-loop containing nucleotide triphosphate hydrolases"/>
    <property type="match status" value="1"/>
</dbReference>
<dbReference type="STRING" id="1423750.FC89_GL002296"/>
<dbReference type="InterPro" id="IPR003439">
    <property type="entry name" value="ABC_transporter-like_ATP-bd"/>
</dbReference>
<keyword evidence="6" id="KW-1185">Reference proteome</keyword>
<dbReference type="PROSITE" id="PS00211">
    <property type="entry name" value="ABC_TRANSPORTER_1"/>
    <property type="match status" value="1"/>
</dbReference>
<dbReference type="OrthoDB" id="9801987at2"/>
<dbReference type="InterPro" id="IPR027417">
    <property type="entry name" value="P-loop_NTPase"/>
</dbReference>
<dbReference type="InterPro" id="IPR017871">
    <property type="entry name" value="ABC_transporter-like_CS"/>
</dbReference>
<dbReference type="InterPro" id="IPR051782">
    <property type="entry name" value="ABC_Transporter_VariousFunc"/>
</dbReference>
<evidence type="ECO:0000256" key="2">
    <source>
        <dbReference type="ARBA" id="ARBA00022741"/>
    </source>
</evidence>
<evidence type="ECO:0000256" key="3">
    <source>
        <dbReference type="ARBA" id="ARBA00022840"/>
    </source>
</evidence>
<reference evidence="5 6" key="1">
    <citation type="journal article" date="2015" name="Genome Announc.">
        <title>Expanding the biotechnology potential of lactobacilli through comparative genomics of 213 strains and associated genera.</title>
        <authorList>
            <person name="Sun Z."/>
            <person name="Harris H.M."/>
            <person name="McCann A."/>
            <person name="Guo C."/>
            <person name="Argimon S."/>
            <person name="Zhang W."/>
            <person name="Yang X."/>
            <person name="Jeffery I.B."/>
            <person name="Cooney J.C."/>
            <person name="Kagawa T.F."/>
            <person name="Liu W."/>
            <person name="Song Y."/>
            <person name="Salvetti E."/>
            <person name="Wrobel A."/>
            <person name="Rasinkangas P."/>
            <person name="Parkhill J."/>
            <person name="Rea M.C."/>
            <person name="O'Sullivan O."/>
            <person name="Ritari J."/>
            <person name="Douillard F.P."/>
            <person name="Paul Ross R."/>
            <person name="Yang R."/>
            <person name="Briner A.E."/>
            <person name="Felis G.E."/>
            <person name="de Vos W.M."/>
            <person name="Barrangou R."/>
            <person name="Klaenhammer T.R."/>
            <person name="Caufield P.W."/>
            <person name="Cui Y."/>
            <person name="Zhang H."/>
            <person name="O'Toole P.W."/>
        </authorList>
    </citation>
    <scope>NUCLEOTIDE SEQUENCE [LARGE SCALE GENOMIC DNA]</scope>
    <source>
        <strain evidence="5 6">DSM 18630</strain>
    </source>
</reference>
<dbReference type="PROSITE" id="PS50893">
    <property type="entry name" value="ABC_TRANSPORTER_2"/>
    <property type="match status" value="1"/>
</dbReference>
<evidence type="ECO:0000313" key="5">
    <source>
        <dbReference type="EMBL" id="KRM04605.1"/>
    </source>
</evidence>
<proteinExistence type="predicted"/>
<dbReference type="GO" id="GO:0005524">
    <property type="term" value="F:ATP binding"/>
    <property type="evidence" value="ECO:0007669"/>
    <property type="project" value="UniProtKB-KW"/>
</dbReference>
<sequence length="293" mass="33548">MLLINHLTKKFGTFYALDDINFIVKDSSILGLIGKNGAGKSTLFHCILNLLSYKGNVYWNGEQLDEKNKNEIGYLPEERGLLPNRTVLEQIIYFGRLRGLKTNELKIEIPKWLDQFNILEKESDQIQTLSKGNQQKVQLISTLIHKPKLIILDEPFSGLDPINANLLKKSILQAKEKGASIIFSDHNMENVAEICDYVALFKSGHLKLYNTVSKIRDSYGCNQITVSTELSIMELKNIPHILKIEKLSFQKYKLTIENEIYGPMIFKYITNGKYIKTFDQEPPTLSEIFTKEA</sequence>
<dbReference type="PANTHER" id="PTHR42939">
    <property type="entry name" value="ABC TRANSPORTER ATP-BINDING PROTEIN ALBC-RELATED"/>
    <property type="match status" value="1"/>
</dbReference>
<dbReference type="Proteomes" id="UP000051451">
    <property type="component" value="Unassembled WGS sequence"/>
</dbReference>